<keyword evidence="1" id="KW-0812">Transmembrane</keyword>
<keyword evidence="1" id="KW-0472">Membrane</keyword>
<feature type="transmembrane region" description="Helical" evidence="1">
    <location>
        <begin position="317"/>
        <end position="339"/>
    </location>
</feature>
<sequence>MSKELNSDKRDKTGLMKRPEQVVAAVPKEAFKAMFYLFAGRPDSKTKLFSRKICIGPEDVDYLNELVVEKLKLHQIDQTITSVTLKFAKKEIIQFGTWAEFQDFNWKIANVTQEITLRWDFMINLDDYRVAQRHTLVVKLSKAPNPRDVLHMLMSQDLDDDDMKSRLGMCVARVDFISHRLADELIDVVAKWNESLPEPTIPGSWFSELDKYDKLIARAVNYSIPIMLTATAFFLAPVFVPTAETQLSPASFVAGLQWLLISGLGVILGIRLSKYLADQCYSAINEYGIFTPFQLTNGDANSIEKYRKKNNSKIRSFIFNGGVALLLNIASSIAVLKMFGK</sequence>
<feature type="transmembrane region" description="Helical" evidence="1">
    <location>
        <begin position="252"/>
        <end position="272"/>
    </location>
</feature>
<dbReference type="RefSeq" id="WP_014455457.1">
    <property type="nucleotide sequence ID" value="NC_017098.1"/>
</dbReference>
<keyword evidence="1" id="KW-1133">Transmembrane helix</keyword>
<reference evidence="3" key="1">
    <citation type="journal article" date="2013" name="Stand. Genomic Sci.">
        <title>Complete genome sequence of the halophilic bacterium Spirochaeta africana type strain (Z-7692(T)) from the alkaline Lake Magadi in the East African Rift.</title>
        <authorList>
            <person name="Liolos K."/>
            <person name="Abt B."/>
            <person name="Scheuner C."/>
            <person name="Teshima H."/>
            <person name="Held B."/>
            <person name="Lapidus A."/>
            <person name="Nolan M."/>
            <person name="Lucas S."/>
            <person name="Deshpande S."/>
            <person name="Cheng J.F."/>
            <person name="Tapia R."/>
            <person name="Goodwin L.A."/>
            <person name="Pitluck S."/>
            <person name="Pagani I."/>
            <person name="Ivanova N."/>
            <person name="Mavromatis K."/>
            <person name="Mikhailova N."/>
            <person name="Huntemann M."/>
            <person name="Pati A."/>
            <person name="Chen A."/>
            <person name="Palaniappan K."/>
            <person name="Land M."/>
            <person name="Rohde M."/>
            <person name="Tindall B.J."/>
            <person name="Detter J.C."/>
            <person name="Goker M."/>
            <person name="Bristow J."/>
            <person name="Eisen J.A."/>
            <person name="Markowitz V."/>
            <person name="Hugenholtz P."/>
            <person name="Woyke T."/>
            <person name="Klenk H.P."/>
            <person name="Kyrpides N.C."/>
        </authorList>
    </citation>
    <scope>NUCLEOTIDE SEQUENCE</scope>
    <source>
        <strain evidence="3">ATCC 700263 / DSM 8902 / Z-7692</strain>
    </source>
</reference>
<dbReference type="EMBL" id="CP003282">
    <property type="protein sequence ID" value="AFG37473.1"/>
    <property type="molecule type" value="Genomic_DNA"/>
</dbReference>
<dbReference type="OrthoDB" id="7053677at2"/>
<protein>
    <submittedName>
        <fullName evidence="2">Uncharacterized protein</fullName>
    </submittedName>
</protein>
<evidence type="ECO:0000256" key="1">
    <source>
        <dbReference type="SAM" id="Phobius"/>
    </source>
</evidence>
<evidence type="ECO:0000313" key="2">
    <source>
        <dbReference type="EMBL" id="AFG37473.1"/>
    </source>
</evidence>
<dbReference type="Proteomes" id="UP000007383">
    <property type="component" value="Chromosome"/>
</dbReference>
<evidence type="ECO:0000313" key="3">
    <source>
        <dbReference type="Proteomes" id="UP000007383"/>
    </source>
</evidence>
<dbReference type="KEGG" id="sfc:Spiaf_1410"/>
<accession>H9UIY0</accession>
<organism evidence="2 3">
    <name type="scientific">Spirochaeta africana (strain ATCC 700263 / DSM 8902 / Z-7692)</name>
    <dbReference type="NCBI Taxonomy" id="889378"/>
    <lineage>
        <taxon>Bacteria</taxon>
        <taxon>Pseudomonadati</taxon>
        <taxon>Spirochaetota</taxon>
        <taxon>Spirochaetia</taxon>
        <taxon>Spirochaetales</taxon>
        <taxon>Spirochaetaceae</taxon>
        <taxon>Spirochaeta</taxon>
    </lineage>
</organism>
<dbReference type="PATRIC" id="fig|889378.3.peg.1399"/>
<dbReference type="eggNOG" id="ENOG5033ZVX">
    <property type="taxonomic scope" value="Bacteria"/>
</dbReference>
<feature type="transmembrane region" description="Helical" evidence="1">
    <location>
        <begin position="219"/>
        <end position="240"/>
    </location>
</feature>
<proteinExistence type="predicted"/>
<gene>
    <name evidence="2" type="ordered locus">Spiaf_1410</name>
</gene>
<name>H9UIY0_SPIAZ</name>
<dbReference type="AlphaFoldDB" id="H9UIY0"/>
<dbReference type="HOGENOM" id="CLU_813559_0_0_12"/>
<keyword evidence="3" id="KW-1185">Reference proteome</keyword>
<dbReference type="STRING" id="889378.Spiaf_1410"/>